<evidence type="ECO:0000256" key="16">
    <source>
        <dbReference type="SAM" id="Coils"/>
    </source>
</evidence>
<feature type="compositionally biased region" description="Acidic residues" evidence="17">
    <location>
        <begin position="1269"/>
        <end position="1278"/>
    </location>
</feature>
<evidence type="ECO:0000256" key="13">
    <source>
        <dbReference type="ARBA" id="ARBA00023329"/>
    </source>
</evidence>
<reference evidence="20" key="1">
    <citation type="submission" date="2025-08" db="UniProtKB">
        <authorList>
            <consortium name="Ensembl"/>
        </authorList>
    </citation>
    <scope>IDENTIFICATION</scope>
</reference>
<dbReference type="GO" id="GO:0030159">
    <property type="term" value="F:signaling receptor complex adaptor activity"/>
    <property type="evidence" value="ECO:0007669"/>
    <property type="project" value="TreeGrafter"/>
</dbReference>
<dbReference type="Gene3D" id="1.20.58.1770">
    <property type="match status" value="1"/>
</dbReference>
<evidence type="ECO:0000256" key="2">
    <source>
        <dbReference type="ARBA" id="ARBA00004489"/>
    </source>
</evidence>
<dbReference type="PANTHER" id="PTHR13886:SF3">
    <property type="entry name" value="C-JUN-AMINO-TERMINAL KINASE-INTERACTING PROTEIN 3"/>
    <property type="match status" value="1"/>
</dbReference>
<organism evidence="20 21">
    <name type="scientific">Cyprinus carpio</name>
    <name type="common">Common carp</name>
    <dbReference type="NCBI Taxonomy" id="7962"/>
    <lineage>
        <taxon>Eukaryota</taxon>
        <taxon>Metazoa</taxon>
        <taxon>Chordata</taxon>
        <taxon>Craniata</taxon>
        <taxon>Vertebrata</taxon>
        <taxon>Euteleostomi</taxon>
        <taxon>Actinopterygii</taxon>
        <taxon>Neopterygii</taxon>
        <taxon>Teleostei</taxon>
        <taxon>Ostariophysi</taxon>
        <taxon>Cypriniformes</taxon>
        <taxon>Cyprinidae</taxon>
        <taxon>Cyprininae</taxon>
        <taxon>Cyprinus</taxon>
    </lineage>
</organism>
<feature type="region of interest" description="Disordered" evidence="17">
    <location>
        <begin position="705"/>
        <end position="753"/>
    </location>
</feature>
<evidence type="ECO:0000313" key="21">
    <source>
        <dbReference type="Proteomes" id="UP000694700"/>
    </source>
</evidence>
<evidence type="ECO:0000256" key="9">
    <source>
        <dbReference type="ARBA" id="ARBA00022553"/>
    </source>
</evidence>
<feature type="coiled-coil region" evidence="16">
    <location>
        <begin position="408"/>
        <end position="470"/>
    </location>
</feature>
<evidence type="ECO:0000256" key="4">
    <source>
        <dbReference type="ARBA" id="ARBA00004555"/>
    </source>
</evidence>
<evidence type="ECO:0000256" key="5">
    <source>
        <dbReference type="ARBA" id="ARBA00004556"/>
    </source>
</evidence>
<evidence type="ECO:0000256" key="17">
    <source>
        <dbReference type="SAM" id="MobiDB-lite"/>
    </source>
</evidence>
<evidence type="ECO:0000256" key="11">
    <source>
        <dbReference type="ARBA" id="ARBA00023054"/>
    </source>
</evidence>
<dbReference type="Pfam" id="PF19056">
    <property type="entry name" value="WD40_2"/>
    <property type="match status" value="1"/>
</dbReference>
<feature type="region of interest" description="Disordered" evidence="17">
    <location>
        <begin position="176"/>
        <end position="273"/>
    </location>
</feature>
<feature type="domain" description="RH2" evidence="19">
    <location>
        <begin position="508"/>
        <end position="575"/>
    </location>
</feature>
<feature type="coiled-coil region" evidence="16">
    <location>
        <begin position="60"/>
        <end position="161"/>
    </location>
</feature>
<dbReference type="InterPro" id="IPR015943">
    <property type="entry name" value="WD40/YVTN_repeat-like_dom_sf"/>
</dbReference>
<dbReference type="GO" id="GO:0005794">
    <property type="term" value="C:Golgi apparatus"/>
    <property type="evidence" value="ECO:0007669"/>
    <property type="project" value="UniProtKB-SubCell"/>
</dbReference>
<dbReference type="InterPro" id="IPR039911">
    <property type="entry name" value="JIP3/JIP4"/>
</dbReference>
<evidence type="ECO:0000256" key="14">
    <source>
        <dbReference type="ARBA" id="ARBA00071163"/>
    </source>
</evidence>
<evidence type="ECO:0000313" key="20">
    <source>
        <dbReference type="Ensembl" id="ENSCCRP00015093491.1"/>
    </source>
</evidence>
<dbReference type="GO" id="GO:0030426">
    <property type="term" value="C:growth cone"/>
    <property type="evidence" value="ECO:0007669"/>
    <property type="project" value="UniProtKB-SubCell"/>
</dbReference>
<keyword evidence="12" id="KW-0966">Cell projection</keyword>
<dbReference type="Pfam" id="PF16471">
    <property type="entry name" value="JIP_LZII"/>
    <property type="match status" value="1"/>
</dbReference>
<keyword evidence="9" id="KW-0597">Phosphoprotein</keyword>
<dbReference type="Gene3D" id="2.130.10.10">
    <property type="entry name" value="YVTN repeat-like/Quinoprotein amine dehydrogenase"/>
    <property type="match status" value="1"/>
</dbReference>
<dbReference type="PROSITE" id="PS51777">
    <property type="entry name" value="RH2"/>
    <property type="match status" value="1"/>
</dbReference>
<dbReference type="GO" id="GO:0048471">
    <property type="term" value="C:perinuclear region of cytoplasm"/>
    <property type="evidence" value="ECO:0007669"/>
    <property type="project" value="UniProtKB-SubCell"/>
</dbReference>
<feature type="region of interest" description="Disordered" evidence="17">
    <location>
        <begin position="850"/>
        <end position="938"/>
    </location>
</feature>
<feature type="compositionally biased region" description="Polar residues" evidence="17">
    <location>
        <begin position="178"/>
        <end position="193"/>
    </location>
</feature>
<feature type="compositionally biased region" description="Polar residues" evidence="17">
    <location>
        <begin position="850"/>
        <end position="867"/>
    </location>
</feature>
<dbReference type="Pfam" id="PF09744">
    <property type="entry name" value="RH1"/>
    <property type="match status" value="1"/>
</dbReference>
<keyword evidence="8" id="KW-0963">Cytoplasm</keyword>
<dbReference type="SUPFAM" id="SSF50978">
    <property type="entry name" value="WD40 repeat-like"/>
    <property type="match status" value="1"/>
</dbReference>
<sequence>MMELDEVVYQDDYGTVSVMSERVSGLASSIYREFERLIQSYDEEVVKELMPLVVNVLENLDSVLTENQEHEVELELIKEDNEQLITQYEREKALRKQAEEKFIEFEDALEADKKELQTMVETLELQTKQLELKTKNYADQISRLEDRESDMKKEYNALHQRHTEMIQTYVEHIERSKMQQSGSNQSESTGSGRTKTERPPSLSLFPGGDGMVRGGPGGARMVSSDVWHSSDLSRPDYAPGYQEDGSDSDSVAATPSSTGSKSNTPTSSVPSATVTPLNDVLVSVRGFNMSHGTSCKKTKRRSRNMEVQVSQETRNVSIGMGSSDEWSEFQEIIDSTPELDMCLDPRIYGGGNSPSQGIVNEAFGINTDSLYHEIKDAKSDIIGDVDAGAELLGKLQLRDDFFGMGKEVENLLTENKQLLETKNALNIVKNDLIAKLDELSSEQEVLREELETVKQSKSKVDLRVKELEEELKRSGSLAEALGASQDSKDEGGEDYSSPLQDDVAMTQRRRFTRVEMARVLMERNQYKERLMELQEAVSRHRPHRSHIQINSHSDTNFYLASNFARLFSSSASPPPVKRTYNSVNIHYKSPSPAGYNQRRSQTMCQISTSSCILEFMPEDDSALCTRREQRREQYRQVREHMRRKDGPMQTCGWSVPSRLKQVSANEKEDNRMKNVPVPVYCRPLVEKDPNRKLWCAAGVDLTGWKTPNQETASVKPSNGSDPLTAEDEGADSKSEQSSPEKKKPKELHETDSMSSRVWILTSTHSASKVVIIDANQPCSLVDQFNVCNAHVLCISSVPAASESDYPAGEIFLEQQAGDGPPEEKGGVEGMLAGITIVGCATNCSVVRSNCSSRTDTPVQDRSQGQSLAVSQSAEEATEATEVSEEAGPNENEEGTLGPFTEHVFTDNTHSEAGVPKQQVTSAATDSEEAGDDRAGTSAAPTMWLGAQNGWLYVHSAVSNWKKCLHSIKLKDSVLSLVHVKGRVLVALADGTLAIFHRAEDGQWDLSNYHLMDLGRPHHSIRCMAVVHDKVWCGNKNKIHVIQPKSMQIEKSFDAHPRKESQVRQLAWIGDGVWVSIRLDSTLRLYHAHTHQHLQDVDIEPYVSKMLGTGKLGFSFVRITALLIGGNRLWVGTGNGVIISIPLTESNFCDWLLRFLIGGLCSLAANKVSPTSSGGVIHVYADDSNSEKSSFIPYCSMAQAQLCFHGHRDAVKFFVSVPGNVLATLNGSVLDSPSESQGSSAPTDAEAQSVQNVLVLSGGEGYIDFRIGDGEDETEEADSEAPQMKPALSKAERSHIIVWQVSYGPE</sequence>
<feature type="region of interest" description="Disordered" evidence="17">
    <location>
        <begin position="475"/>
        <end position="504"/>
    </location>
</feature>
<feature type="compositionally biased region" description="Acidic residues" evidence="17">
    <location>
        <begin position="875"/>
        <end position="884"/>
    </location>
</feature>
<feature type="compositionally biased region" description="Basic and acidic residues" evidence="17">
    <location>
        <begin position="730"/>
        <end position="751"/>
    </location>
</feature>
<name>A0A8C2GF53_CYPCA</name>
<comment type="similarity">
    <text evidence="7">Belongs to the JIP scaffold family.</text>
</comment>
<dbReference type="InterPro" id="IPR036322">
    <property type="entry name" value="WD40_repeat_dom_sf"/>
</dbReference>
<dbReference type="FunFam" id="1.20.5.1000:FF:000001">
    <property type="entry name" value="C-Jun-amino-terminal kinase-interacting protein 3 isoform X2"/>
    <property type="match status" value="1"/>
</dbReference>
<dbReference type="GO" id="GO:0019894">
    <property type="term" value="F:kinesin binding"/>
    <property type="evidence" value="ECO:0007669"/>
    <property type="project" value="TreeGrafter"/>
</dbReference>
<feature type="region of interest" description="Disordered" evidence="17">
    <location>
        <begin position="1265"/>
        <end position="1290"/>
    </location>
</feature>
<evidence type="ECO:0000256" key="1">
    <source>
        <dbReference type="ARBA" id="ARBA00004279"/>
    </source>
</evidence>
<evidence type="ECO:0000256" key="15">
    <source>
        <dbReference type="ARBA" id="ARBA00076107"/>
    </source>
</evidence>
<dbReference type="InterPro" id="IPR034744">
    <property type="entry name" value="RH2"/>
</dbReference>
<dbReference type="GO" id="GO:0016192">
    <property type="term" value="P:vesicle-mediated transport"/>
    <property type="evidence" value="ECO:0007669"/>
    <property type="project" value="TreeGrafter"/>
</dbReference>
<protein>
    <recommendedName>
        <fullName evidence="14">C-Jun-amino-terminal kinase-interacting protein 3</fullName>
    </recommendedName>
    <alternativeName>
        <fullName evidence="15">JNK MAP kinase scaffold protein 3</fullName>
    </alternativeName>
</protein>
<evidence type="ECO:0000256" key="6">
    <source>
        <dbReference type="ARBA" id="ARBA00004624"/>
    </source>
</evidence>
<evidence type="ECO:0000259" key="19">
    <source>
        <dbReference type="PROSITE" id="PS51777"/>
    </source>
</evidence>
<feature type="compositionally biased region" description="Low complexity" evidence="17">
    <location>
        <begin position="262"/>
        <end position="273"/>
    </location>
</feature>
<dbReference type="Gene3D" id="1.20.5.1000">
    <property type="entry name" value="arf6 gtpase in complex with a specific effector, jip4"/>
    <property type="match status" value="1"/>
</dbReference>
<dbReference type="Ensembl" id="ENSCCRT00015096494.1">
    <property type="protein sequence ID" value="ENSCCRP00015093491.1"/>
    <property type="gene ID" value="ENSCCRG00015037556.1"/>
</dbReference>
<dbReference type="GO" id="GO:0008432">
    <property type="term" value="F:JUN kinase binding"/>
    <property type="evidence" value="ECO:0007669"/>
    <property type="project" value="TreeGrafter"/>
</dbReference>
<feature type="region of interest" description="Disordered" evidence="17">
    <location>
        <begin position="291"/>
        <end position="310"/>
    </location>
</feature>
<dbReference type="InterPro" id="IPR032486">
    <property type="entry name" value="JIP_LZII"/>
</dbReference>
<accession>A0A8C2GF53</accession>
<comment type="subcellular location">
    <subcellularLocation>
        <location evidence="2">Cell projection</location>
        <location evidence="2">Axon</location>
    </subcellularLocation>
    <subcellularLocation>
        <location evidence="1">Cell projection</location>
        <location evidence="1">Dendrite</location>
    </subcellularLocation>
    <subcellularLocation>
        <location evidence="6">Cell projection</location>
        <location evidence="6">Growth cone</location>
    </subcellularLocation>
    <subcellularLocation>
        <location evidence="5">Cytoplasm</location>
        <location evidence="5">Perinuclear region</location>
    </subcellularLocation>
    <subcellularLocation>
        <location evidence="3">Cytoplasmic vesicle</location>
    </subcellularLocation>
    <subcellularLocation>
        <location evidence="4">Golgi apparatus</location>
    </subcellularLocation>
</comment>
<dbReference type="PANTHER" id="PTHR13886">
    <property type="entry name" value="JNK/SAPK-ASSOCIATED PROTEIN"/>
    <property type="match status" value="1"/>
</dbReference>
<dbReference type="FunFam" id="1.20.58.1770:FF:000001">
    <property type="entry name" value="C-Jun-amino-terminal kinase-interacting protein 3 isoform X1"/>
    <property type="match status" value="1"/>
</dbReference>
<dbReference type="InterPro" id="IPR034743">
    <property type="entry name" value="RH1"/>
</dbReference>
<proteinExistence type="inferred from homology"/>
<dbReference type="GO" id="GO:0005078">
    <property type="term" value="F:MAP-kinase scaffold activity"/>
    <property type="evidence" value="ECO:0007669"/>
    <property type="project" value="InterPro"/>
</dbReference>
<dbReference type="Proteomes" id="UP000694700">
    <property type="component" value="Unplaced"/>
</dbReference>
<keyword evidence="11 16" id="KW-0175">Coiled coil</keyword>
<feature type="compositionally biased region" description="Gly residues" evidence="17">
    <location>
        <begin position="207"/>
        <end position="218"/>
    </location>
</feature>
<keyword evidence="10" id="KW-0333">Golgi apparatus</keyword>
<evidence type="ECO:0000256" key="10">
    <source>
        <dbReference type="ARBA" id="ARBA00023034"/>
    </source>
</evidence>
<dbReference type="PROSITE" id="PS51776">
    <property type="entry name" value="RH1"/>
    <property type="match status" value="1"/>
</dbReference>
<feature type="domain" description="RH1" evidence="18">
    <location>
        <begin position="6"/>
        <end position="94"/>
    </location>
</feature>
<evidence type="ECO:0000259" key="18">
    <source>
        <dbReference type="PROSITE" id="PS51776"/>
    </source>
</evidence>
<evidence type="ECO:0000256" key="8">
    <source>
        <dbReference type="ARBA" id="ARBA00022490"/>
    </source>
</evidence>
<evidence type="ECO:0000256" key="12">
    <source>
        <dbReference type="ARBA" id="ARBA00023273"/>
    </source>
</evidence>
<dbReference type="GO" id="GO:0030425">
    <property type="term" value="C:dendrite"/>
    <property type="evidence" value="ECO:0007669"/>
    <property type="project" value="UniProtKB-SubCell"/>
</dbReference>
<feature type="compositionally biased region" description="Polar residues" evidence="17">
    <location>
        <begin position="248"/>
        <end position="261"/>
    </location>
</feature>
<evidence type="ECO:0000256" key="3">
    <source>
        <dbReference type="ARBA" id="ARBA00004541"/>
    </source>
</evidence>
<feature type="compositionally biased region" description="Polar residues" evidence="17">
    <location>
        <begin position="705"/>
        <end position="721"/>
    </location>
</feature>
<dbReference type="FunFam" id="2.130.10.10:FF:000334">
    <property type="entry name" value="C-Jun-amino-terminal kinase-interacting protein 3 isoform X6"/>
    <property type="match status" value="1"/>
</dbReference>
<evidence type="ECO:0000256" key="7">
    <source>
        <dbReference type="ARBA" id="ARBA00009866"/>
    </source>
</evidence>
<keyword evidence="13" id="KW-0968">Cytoplasmic vesicle</keyword>
<dbReference type="GO" id="GO:0031410">
    <property type="term" value="C:cytoplasmic vesicle"/>
    <property type="evidence" value="ECO:0007669"/>
    <property type="project" value="UniProtKB-SubCell"/>
</dbReference>